<comment type="caution">
    <text evidence="1">The sequence shown here is derived from an EMBL/GenBank/DDBJ whole genome shotgun (WGS) entry which is preliminary data.</text>
</comment>
<evidence type="ECO:0000313" key="2">
    <source>
        <dbReference type="Proteomes" id="UP000019486"/>
    </source>
</evidence>
<dbReference type="Pfam" id="PF16156">
    <property type="entry name" value="DUF4864"/>
    <property type="match status" value="1"/>
</dbReference>
<proteinExistence type="predicted"/>
<evidence type="ECO:0000313" key="1">
    <source>
        <dbReference type="EMBL" id="EWY36476.1"/>
    </source>
</evidence>
<dbReference type="InterPro" id="IPR032347">
    <property type="entry name" value="DUF4864"/>
</dbReference>
<dbReference type="AlphaFoldDB" id="W9GUY4"/>
<accession>W9GUY4</accession>
<dbReference type="Proteomes" id="UP000019486">
    <property type="component" value="Unassembled WGS sequence"/>
</dbReference>
<reference evidence="1 2" key="1">
    <citation type="submission" date="2013-08" db="EMBL/GenBank/DDBJ databases">
        <title>The genome sequence of Skermanella stibiiresistens.</title>
        <authorList>
            <person name="Zhu W."/>
            <person name="Wang G."/>
        </authorList>
    </citation>
    <scope>NUCLEOTIDE SEQUENCE [LARGE SCALE GENOMIC DNA]</scope>
    <source>
        <strain evidence="1 2">SB22</strain>
    </source>
</reference>
<organism evidence="1 2">
    <name type="scientific">Skermanella stibiiresistens SB22</name>
    <dbReference type="NCBI Taxonomy" id="1385369"/>
    <lineage>
        <taxon>Bacteria</taxon>
        <taxon>Pseudomonadati</taxon>
        <taxon>Pseudomonadota</taxon>
        <taxon>Alphaproteobacteria</taxon>
        <taxon>Rhodospirillales</taxon>
        <taxon>Azospirillaceae</taxon>
        <taxon>Skermanella</taxon>
    </lineage>
</organism>
<name>W9GUY4_9PROT</name>
<evidence type="ECO:0008006" key="3">
    <source>
        <dbReference type="Google" id="ProtNLM"/>
    </source>
</evidence>
<protein>
    <recommendedName>
        <fullName evidence="3">DUF4864 domain-containing protein</fullName>
    </recommendedName>
</protein>
<dbReference type="STRING" id="1385369.N825_26535"/>
<sequence length="110" mass="11849">MVAVIQGQLDAFQRDDADAAFGYASPMIQGMFGSPATFIGMVRQGYPPVYRPRGVDFLDLAVVDGRLTQRVLLVGPDGAAVVALYFMERQPDGAWRIDGCVLLEAPGRSA</sequence>
<keyword evidence="2" id="KW-1185">Reference proteome</keyword>
<dbReference type="EMBL" id="AVFL01000042">
    <property type="protein sequence ID" value="EWY36476.1"/>
    <property type="molecule type" value="Genomic_DNA"/>
</dbReference>
<gene>
    <name evidence="1" type="ORF">N825_26535</name>
</gene>